<dbReference type="PANTHER" id="PTHR43085">
    <property type="entry name" value="HEXOKINASE FAMILY MEMBER"/>
    <property type="match status" value="1"/>
</dbReference>
<dbReference type="GO" id="GO:0006000">
    <property type="term" value="P:fructose metabolic process"/>
    <property type="evidence" value="ECO:0007669"/>
    <property type="project" value="UniProtKB-ARBA"/>
</dbReference>
<keyword evidence="3 4" id="KW-0418">Kinase</keyword>
<dbReference type="PANTHER" id="PTHR43085:SF15">
    <property type="entry name" value="2-DEHYDRO-3-DEOXYGLUCONOKINASE"/>
    <property type="match status" value="1"/>
</dbReference>
<dbReference type="GO" id="GO:0042840">
    <property type="term" value="P:D-glucuronate catabolic process"/>
    <property type="evidence" value="ECO:0007669"/>
    <property type="project" value="TreeGrafter"/>
</dbReference>
<dbReference type="GO" id="GO:0006974">
    <property type="term" value="P:DNA damage response"/>
    <property type="evidence" value="ECO:0007669"/>
    <property type="project" value="TreeGrafter"/>
</dbReference>
<dbReference type="SUPFAM" id="SSF53613">
    <property type="entry name" value="Ribokinase-like"/>
    <property type="match status" value="1"/>
</dbReference>
<evidence type="ECO:0000256" key="3">
    <source>
        <dbReference type="ARBA" id="ARBA00022777"/>
    </source>
</evidence>
<protein>
    <submittedName>
        <fullName evidence="6">2-dehydro-3-deoxygluconokinase</fullName>
    </submittedName>
</protein>
<dbReference type="GO" id="GO:0008865">
    <property type="term" value="F:fructokinase activity"/>
    <property type="evidence" value="ECO:0007669"/>
    <property type="project" value="UniProtKB-ARBA"/>
</dbReference>
<reference evidence="6 7" key="1">
    <citation type="submission" date="2019-06" db="EMBL/GenBank/DDBJ databases">
        <title>Sequencing the genomes of 1000 actinobacteria strains.</title>
        <authorList>
            <person name="Klenk H.-P."/>
        </authorList>
    </citation>
    <scope>NUCLEOTIDE SEQUENCE [LARGE SCALE GENOMIC DNA]</scope>
    <source>
        <strain evidence="6 7">DSM 25218</strain>
    </source>
</reference>
<dbReference type="Gene3D" id="3.40.1190.20">
    <property type="match status" value="1"/>
</dbReference>
<dbReference type="InterPro" id="IPR050306">
    <property type="entry name" value="PfkB_Carbo_kinase"/>
</dbReference>
<proteinExistence type="inferred from homology"/>
<dbReference type="AlphaFoldDB" id="A0A543A964"/>
<dbReference type="RefSeq" id="WP_141781062.1">
    <property type="nucleotide sequence ID" value="NZ_VFOV01000001.1"/>
</dbReference>
<keyword evidence="7" id="KW-1185">Reference proteome</keyword>
<evidence type="ECO:0000256" key="2">
    <source>
        <dbReference type="ARBA" id="ARBA00022679"/>
    </source>
</evidence>
<evidence type="ECO:0000256" key="4">
    <source>
        <dbReference type="RuleBase" id="RU003704"/>
    </source>
</evidence>
<comment type="similarity">
    <text evidence="1 4">Belongs to the carbohydrate kinase PfkB family.</text>
</comment>
<dbReference type="GO" id="GO:0019698">
    <property type="term" value="P:D-galacturonate catabolic process"/>
    <property type="evidence" value="ECO:0007669"/>
    <property type="project" value="TreeGrafter"/>
</dbReference>
<dbReference type="Pfam" id="PF00294">
    <property type="entry name" value="PfkB"/>
    <property type="match status" value="1"/>
</dbReference>
<evidence type="ECO:0000259" key="5">
    <source>
        <dbReference type="Pfam" id="PF00294"/>
    </source>
</evidence>
<keyword evidence="2 4" id="KW-0808">Transferase</keyword>
<evidence type="ECO:0000313" key="7">
    <source>
        <dbReference type="Proteomes" id="UP000320209"/>
    </source>
</evidence>
<accession>A0A543A964</accession>
<dbReference type="Proteomes" id="UP000320209">
    <property type="component" value="Unassembled WGS sequence"/>
</dbReference>
<gene>
    <name evidence="6" type="ORF">FB381_3056</name>
</gene>
<dbReference type="InterPro" id="IPR029056">
    <property type="entry name" value="Ribokinase-like"/>
</dbReference>
<dbReference type="GO" id="GO:0005829">
    <property type="term" value="C:cytosol"/>
    <property type="evidence" value="ECO:0007669"/>
    <property type="project" value="TreeGrafter"/>
</dbReference>
<evidence type="ECO:0000256" key="1">
    <source>
        <dbReference type="ARBA" id="ARBA00010688"/>
    </source>
</evidence>
<dbReference type="InterPro" id="IPR002173">
    <property type="entry name" value="Carboh/pur_kinase_PfkB_CS"/>
</dbReference>
<dbReference type="PRINTS" id="PR00990">
    <property type="entry name" value="RIBOKINASE"/>
</dbReference>
<feature type="domain" description="Carbohydrate kinase PfkB" evidence="5">
    <location>
        <begin position="3"/>
        <end position="299"/>
    </location>
</feature>
<dbReference type="OrthoDB" id="9808601at2"/>
<organism evidence="6 7">
    <name type="scientific">Nocardioides albertanoniae</name>
    <dbReference type="NCBI Taxonomy" id="1175486"/>
    <lineage>
        <taxon>Bacteria</taxon>
        <taxon>Bacillati</taxon>
        <taxon>Actinomycetota</taxon>
        <taxon>Actinomycetes</taxon>
        <taxon>Propionibacteriales</taxon>
        <taxon>Nocardioidaceae</taxon>
        <taxon>Nocardioides</taxon>
    </lineage>
</organism>
<dbReference type="GO" id="GO:0008673">
    <property type="term" value="F:2-dehydro-3-deoxygluconokinase activity"/>
    <property type="evidence" value="ECO:0007669"/>
    <property type="project" value="TreeGrafter"/>
</dbReference>
<sequence>MATDLICLGEPLIEFNPINGEPLDSARTFSVGYGGDTSNVAVAARRSGADVAYATRIGEDAFGDSLFRLWTEEGISTSLVEREPHGTTGIYFISRDPEHSAFTYHRSNSPATRMTPAWVPEAAIRTTRALHISGISQAISTSACDAVFRAIEVAKDAGTLVSYDPNHRPALWETGRARAVIRQSVAEADLVMPNLSEGRLLTGFLTPEDVVARLVDLGPRIIVLKLGSDGALLAHGGEVTRFAAPRVNAIDSTGAGDTFDGAFLAQLLAGATPRDATEYAVHAAALATLGAGAVDPIPDRSTVLETRGLR</sequence>
<evidence type="ECO:0000313" key="6">
    <source>
        <dbReference type="EMBL" id="TQL69154.1"/>
    </source>
</evidence>
<comment type="caution">
    <text evidence="6">The sequence shown here is derived from an EMBL/GenBank/DDBJ whole genome shotgun (WGS) entry which is preliminary data.</text>
</comment>
<dbReference type="InterPro" id="IPR011611">
    <property type="entry name" value="PfkB_dom"/>
</dbReference>
<dbReference type="CDD" id="cd01166">
    <property type="entry name" value="KdgK"/>
    <property type="match status" value="1"/>
</dbReference>
<name>A0A543A964_9ACTN</name>
<dbReference type="InterPro" id="IPR002139">
    <property type="entry name" value="Ribo/fructo_kinase"/>
</dbReference>
<dbReference type="PROSITE" id="PS00584">
    <property type="entry name" value="PFKB_KINASES_2"/>
    <property type="match status" value="1"/>
</dbReference>
<dbReference type="EMBL" id="VFOV01000001">
    <property type="protein sequence ID" value="TQL69154.1"/>
    <property type="molecule type" value="Genomic_DNA"/>
</dbReference>